<dbReference type="EMBL" id="CP009552">
    <property type="protein sequence ID" value="AIY89584.1"/>
    <property type="molecule type" value="Genomic_DNA"/>
</dbReference>
<protein>
    <submittedName>
        <fullName evidence="1">Uncharacterized protein</fullName>
    </submittedName>
</protein>
<proteinExistence type="predicted"/>
<dbReference type="InterPro" id="IPR003787">
    <property type="entry name" value="Sulphur_relay_DsrE/F-like"/>
</dbReference>
<dbReference type="GeneID" id="24797135"/>
<dbReference type="HOGENOM" id="CLU_094970_2_1_2"/>
<dbReference type="RefSeq" id="WP_048090944.1">
    <property type="nucleotide sequence ID" value="NZ_CP009552.1"/>
</dbReference>
<dbReference type="Pfam" id="PF02635">
    <property type="entry name" value="DsrE"/>
    <property type="match status" value="1"/>
</dbReference>
<organism evidence="1 2">
    <name type="scientific">Geoglobus acetivorans</name>
    <dbReference type="NCBI Taxonomy" id="565033"/>
    <lineage>
        <taxon>Archaea</taxon>
        <taxon>Methanobacteriati</taxon>
        <taxon>Methanobacteriota</taxon>
        <taxon>Archaeoglobi</taxon>
        <taxon>Archaeoglobales</taxon>
        <taxon>Archaeoglobaceae</taxon>
        <taxon>Geoglobus</taxon>
    </lineage>
</organism>
<dbReference type="Gene3D" id="3.40.1260.10">
    <property type="entry name" value="DsrEFH-like"/>
    <property type="match status" value="1"/>
</dbReference>
<evidence type="ECO:0000313" key="1">
    <source>
        <dbReference type="EMBL" id="AIY89584.1"/>
    </source>
</evidence>
<dbReference type="InterPro" id="IPR027396">
    <property type="entry name" value="DsrEFH-like"/>
</dbReference>
<dbReference type="Proteomes" id="UP000030624">
    <property type="component" value="Chromosome"/>
</dbReference>
<dbReference type="KEGG" id="gac:GACE_0531"/>
<dbReference type="SUPFAM" id="SSF75169">
    <property type="entry name" value="DsrEFH-like"/>
    <property type="match status" value="1"/>
</dbReference>
<dbReference type="eggNOG" id="arCOG02064">
    <property type="taxonomic scope" value="Archaea"/>
</dbReference>
<reference evidence="1 2" key="1">
    <citation type="journal article" date="2015" name="Appl. Environ. Microbiol.">
        <title>The Geoglobus acetivorans genome: Fe(III) reduction, acetate utilization, autotrophic growth, and degradation of aromatic compounds in a hyperthermophilic archaeon.</title>
        <authorList>
            <person name="Mardanov A.V."/>
            <person name="Slododkina G.B."/>
            <person name="Slobodkin A.I."/>
            <person name="Beletsky A.V."/>
            <person name="Gavrilov S.N."/>
            <person name="Kublanov I.V."/>
            <person name="Bonch-Osmolovskaya E.A."/>
            <person name="Skryabin K.G."/>
            <person name="Ravin N.V."/>
        </authorList>
    </citation>
    <scope>NUCLEOTIDE SEQUENCE [LARGE SCALE GENOMIC DNA]</scope>
    <source>
        <strain evidence="1 2">SBH6</strain>
    </source>
</reference>
<dbReference type="STRING" id="565033.GACE_0531"/>
<gene>
    <name evidence="1" type="ORF">GACE_0531</name>
</gene>
<evidence type="ECO:0000313" key="2">
    <source>
        <dbReference type="Proteomes" id="UP000030624"/>
    </source>
</evidence>
<dbReference type="PANTHER" id="PTHR34655:SF2">
    <property type="entry name" value="PEROXIREDOXIN FAMILY PROTEIN"/>
    <property type="match status" value="1"/>
</dbReference>
<dbReference type="AlphaFoldDB" id="A0A0A7GC31"/>
<sequence>MGKLAIVLASGELEKLQAASIIASVASTLGNEVVVFATMDGLLAFRKDVVENKAWKTAGDLGKGMLESNVPLFVDTFRQAKEVGNLKMYACGMIMDMLKMSKDDFVDIFDDVVGVSAFLGMIEGAQVLFI</sequence>
<dbReference type="PANTHER" id="PTHR34655">
    <property type="entry name" value="CONSERVED WITHIN P. AEROPHILUM"/>
    <property type="match status" value="1"/>
</dbReference>
<name>A0A0A7GC31_GEOAI</name>
<accession>A0A0A7GC31</accession>